<dbReference type="PANTHER" id="PTHR30386">
    <property type="entry name" value="MEMBRANE FUSION SUBUNIT OF EMRAB-TOLC MULTIDRUG EFFLUX PUMP"/>
    <property type="match status" value="1"/>
</dbReference>
<organism evidence="9 10">
    <name type="scientific">Thermoflavimicrobium dichotomicum</name>
    <dbReference type="NCBI Taxonomy" id="46223"/>
    <lineage>
        <taxon>Bacteria</taxon>
        <taxon>Bacillati</taxon>
        <taxon>Bacillota</taxon>
        <taxon>Bacilli</taxon>
        <taxon>Bacillales</taxon>
        <taxon>Thermoactinomycetaceae</taxon>
        <taxon>Thermoflavimicrobium</taxon>
    </lineage>
</organism>
<dbReference type="SUPFAM" id="SSF51230">
    <property type="entry name" value="Single hybrid motif"/>
    <property type="match status" value="1"/>
</dbReference>
<dbReference type="EMBL" id="FORR01000001">
    <property type="protein sequence ID" value="SFI72325.1"/>
    <property type="molecule type" value="Genomic_DNA"/>
</dbReference>
<evidence type="ECO:0000256" key="6">
    <source>
        <dbReference type="SAM" id="Phobius"/>
    </source>
</evidence>
<comment type="subcellular location">
    <subcellularLocation>
        <location evidence="1">Membrane</location>
        <topology evidence="1">Single-pass membrane protein</topology>
    </subcellularLocation>
</comment>
<feature type="domain" description="YknX-like beta-barrel" evidence="7">
    <location>
        <begin position="122"/>
        <end position="209"/>
    </location>
</feature>
<dbReference type="GO" id="GO:0016020">
    <property type="term" value="C:membrane"/>
    <property type="evidence" value="ECO:0007669"/>
    <property type="project" value="UniProtKB-SubCell"/>
</dbReference>
<dbReference type="STRING" id="46223.SAMN05421852_101475"/>
<dbReference type="GO" id="GO:0055085">
    <property type="term" value="P:transmembrane transport"/>
    <property type="evidence" value="ECO:0007669"/>
    <property type="project" value="InterPro"/>
</dbReference>
<dbReference type="InterPro" id="IPR011053">
    <property type="entry name" value="Single_hybrid_motif"/>
</dbReference>
<dbReference type="AlphaFoldDB" id="A0A1I3KJF1"/>
<dbReference type="InterPro" id="IPR058636">
    <property type="entry name" value="Beta-barrel_YknX"/>
</dbReference>
<dbReference type="Gene3D" id="2.40.30.170">
    <property type="match status" value="1"/>
</dbReference>
<keyword evidence="3 6" id="KW-0812">Transmembrane</keyword>
<dbReference type="Pfam" id="PF25997">
    <property type="entry name" value="BSH_YhbJ"/>
    <property type="match status" value="1"/>
</dbReference>
<evidence type="ECO:0000256" key="1">
    <source>
        <dbReference type="ARBA" id="ARBA00004167"/>
    </source>
</evidence>
<feature type="domain" description="YhbJ barrel-sandwich hybrid" evidence="8">
    <location>
        <begin position="45"/>
        <end position="116"/>
    </location>
</feature>
<dbReference type="Proteomes" id="UP000199545">
    <property type="component" value="Unassembled WGS sequence"/>
</dbReference>
<accession>A0A1I3KJF1</accession>
<dbReference type="PRINTS" id="PR01490">
    <property type="entry name" value="RTXTOXIND"/>
</dbReference>
<evidence type="ECO:0000256" key="4">
    <source>
        <dbReference type="ARBA" id="ARBA00022989"/>
    </source>
</evidence>
<name>A0A1I3KJF1_9BACL</name>
<dbReference type="Pfam" id="PF25990">
    <property type="entry name" value="Beta-barrel_YknX"/>
    <property type="match status" value="1"/>
</dbReference>
<sequence length="211" mass="22611">MKTGRLILINAVVFLVIVALGLGGYYYYFDQANYITTEDAKVAGDIVPIASEGAGKLANWKGQNGATFKQGEEVGQVAAGNQTIHITSPIEGTIVQNKALDGQLVAAGQPLAQVVNMKKLYIMANIEETAIKDVSVGQEVDIVIDAFSDTKIKGKVAQIGLTTNSTFSLLPAQNASGDYTKEVQRIPVKIEMERYPEGIVPGMNATIKIHK</sequence>
<feature type="transmembrane region" description="Helical" evidence="6">
    <location>
        <begin position="7"/>
        <end position="28"/>
    </location>
</feature>
<evidence type="ECO:0000259" key="8">
    <source>
        <dbReference type="Pfam" id="PF25997"/>
    </source>
</evidence>
<keyword evidence="5 6" id="KW-0472">Membrane</keyword>
<dbReference type="OrthoDB" id="9811754at2"/>
<evidence type="ECO:0000313" key="10">
    <source>
        <dbReference type="Proteomes" id="UP000199545"/>
    </source>
</evidence>
<dbReference type="PANTHER" id="PTHR30386:SF26">
    <property type="entry name" value="TRANSPORT PROTEIN COMB"/>
    <property type="match status" value="1"/>
</dbReference>
<gene>
    <name evidence="9" type="ORF">SAMN05421852_101475</name>
</gene>
<dbReference type="RefSeq" id="WP_093227612.1">
    <property type="nucleotide sequence ID" value="NZ_FORR01000001.1"/>
</dbReference>
<reference evidence="9 10" key="1">
    <citation type="submission" date="2016-10" db="EMBL/GenBank/DDBJ databases">
        <authorList>
            <person name="de Groot N.N."/>
        </authorList>
    </citation>
    <scope>NUCLEOTIDE SEQUENCE [LARGE SCALE GENOMIC DNA]</scope>
    <source>
        <strain evidence="9 10">DSM 44778</strain>
    </source>
</reference>
<evidence type="ECO:0000259" key="7">
    <source>
        <dbReference type="Pfam" id="PF25990"/>
    </source>
</evidence>
<dbReference type="InterPro" id="IPR058635">
    <property type="entry name" value="BSH_YhbJ"/>
</dbReference>
<dbReference type="InterPro" id="IPR050739">
    <property type="entry name" value="MFP"/>
</dbReference>
<keyword evidence="4 6" id="KW-1133">Transmembrane helix</keyword>
<evidence type="ECO:0000313" key="9">
    <source>
        <dbReference type="EMBL" id="SFI72325.1"/>
    </source>
</evidence>
<evidence type="ECO:0000256" key="5">
    <source>
        <dbReference type="ARBA" id="ARBA00023136"/>
    </source>
</evidence>
<keyword evidence="10" id="KW-1185">Reference proteome</keyword>
<protein>
    <submittedName>
        <fullName evidence="9">HlyD membrane-fusion protein of T1SS</fullName>
    </submittedName>
</protein>
<comment type="similarity">
    <text evidence="2">Belongs to the membrane fusion protein (MFP) (TC 8.A.1) family.</text>
</comment>
<evidence type="ECO:0000256" key="2">
    <source>
        <dbReference type="ARBA" id="ARBA00009477"/>
    </source>
</evidence>
<evidence type="ECO:0000256" key="3">
    <source>
        <dbReference type="ARBA" id="ARBA00022692"/>
    </source>
</evidence>
<proteinExistence type="inferred from homology"/>